<sequence>MARSKINNANAMTDSTLDSASESTRLLANHAPENGVESDVNDIDSGWDAHKDFEGLPWWRRPSVFWLLFPFAVFTLAFGGVIVPRLNLILDLVCKQYFADQKLRDPDVEFNPVLLGSDNPQCKIPEVQRNVAAFMLVMNLATGILSAIVAPRIGHLSDRYGRTKLMAFSSIGGILAETITLLAASYPNVINYRWLLLGSMFEGMTGSFTAGNVMSQSYTSDCTPPSRRAVNMGYMHACLFVGLAFGPLLGGYFVKWTGNLLTIFYVVIACHIFFVLVVGFVIPESLSERKQLLAREKYEKEQEMRSHVAMSWRSNIHTANPFAPLKILWPTGPGTSPLLRRNLVALAVDDVIILGSAMSAGAVVILYSGYIFDWGTFESSRFVSALSMVRVVVLMVIFPIINYYGRARPAARRKAAGIVERRVGADNLDIWVLRFALISDLAGAIGYTMARSEGLFFASGMVTAIGGLGGATSQAIITKHVPSERVGQLLGAIGMLHALARVLGPVMFNGLYAATVEKFPQAIFVLLASIFAVALTSAFFVRPHVHWEEVPSDEHEPLNPNQNPALNSAQAAADEEDQIRFQ</sequence>
<dbReference type="AlphaFoldDB" id="A0A9P9AU77"/>
<feature type="transmembrane region" description="Helical" evidence="7">
    <location>
        <begin position="382"/>
        <end position="404"/>
    </location>
</feature>
<dbReference type="PANTHER" id="PTHR23507">
    <property type="entry name" value="ZGC:174356"/>
    <property type="match status" value="1"/>
</dbReference>
<dbReference type="EMBL" id="JAGPYM010000004">
    <property type="protein sequence ID" value="KAH6895419.1"/>
    <property type="molecule type" value="Genomic_DNA"/>
</dbReference>
<feature type="compositionally biased region" description="Polar residues" evidence="6">
    <location>
        <begin position="559"/>
        <end position="570"/>
    </location>
</feature>
<keyword evidence="4 7" id="KW-0472">Membrane</keyword>
<dbReference type="Pfam" id="PF07690">
    <property type="entry name" value="MFS_1"/>
    <property type="match status" value="2"/>
</dbReference>
<keyword evidence="3 7" id="KW-1133">Transmembrane helix</keyword>
<evidence type="ECO:0000256" key="1">
    <source>
        <dbReference type="ARBA" id="ARBA00004141"/>
    </source>
</evidence>
<feature type="domain" description="Major facilitator superfamily (MFS) profile" evidence="8">
    <location>
        <begin position="65"/>
        <end position="546"/>
    </location>
</feature>
<keyword evidence="10" id="KW-1185">Reference proteome</keyword>
<dbReference type="InterPro" id="IPR011701">
    <property type="entry name" value="MFS"/>
</dbReference>
<evidence type="ECO:0000313" key="10">
    <source>
        <dbReference type="Proteomes" id="UP000777438"/>
    </source>
</evidence>
<comment type="subcellular location">
    <subcellularLocation>
        <location evidence="1">Membrane</location>
        <topology evidence="1">Multi-pass membrane protein</topology>
    </subcellularLocation>
</comment>
<evidence type="ECO:0000256" key="7">
    <source>
        <dbReference type="SAM" id="Phobius"/>
    </source>
</evidence>
<keyword evidence="2 7" id="KW-0812">Transmembrane</keyword>
<feature type="transmembrane region" description="Helical" evidence="7">
    <location>
        <begin position="489"/>
        <end position="513"/>
    </location>
</feature>
<evidence type="ECO:0000256" key="6">
    <source>
        <dbReference type="SAM" id="MobiDB-lite"/>
    </source>
</evidence>
<dbReference type="OrthoDB" id="3026777at2759"/>
<dbReference type="InterPro" id="IPR020846">
    <property type="entry name" value="MFS_dom"/>
</dbReference>
<dbReference type="InterPro" id="IPR036259">
    <property type="entry name" value="MFS_trans_sf"/>
</dbReference>
<feature type="transmembrane region" description="Helical" evidence="7">
    <location>
        <begin position="131"/>
        <end position="153"/>
    </location>
</feature>
<evidence type="ECO:0000256" key="4">
    <source>
        <dbReference type="ARBA" id="ARBA00023136"/>
    </source>
</evidence>
<feature type="transmembrane region" description="Helical" evidence="7">
    <location>
        <begin position="456"/>
        <end position="477"/>
    </location>
</feature>
<feature type="transmembrane region" description="Helical" evidence="7">
    <location>
        <begin position="192"/>
        <end position="213"/>
    </location>
</feature>
<feature type="transmembrane region" description="Helical" evidence="7">
    <location>
        <begin position="165"/>
        <end position="186"/>
    </location>
</feature>
<evidence type="ECO:0000256" key="5">
    <source>
        <dbReference type="ARBA" id="ARBA00023180"/>
    </source>
</evidence>
<proteinExistence type="predicted"/>
<evidence type="ECO:0000256" key="3">
    <source>
        <dbReference type="ARBA" id="ARBA00022989"/>
    </source>
</evidence>
<feature type="transmembrane region" description="Helical" evidence="7">
    <location>
        <begin position="64"/>
        <end position="83"/>
    </location>
</feature>
<feature type="transmembrane region" description="Helical" evidence="7">
    <location>
        <begin position="343"/>
        <end position="370"/>
    </location>
</feature>
<dbReference type="SUPFAM" id="SSF103473">
    <property type="entry name" value="MFS general substrate transporter"/>
    <property type="match status" value="1"/>
</dbReference>
<keyword evidence="5" id="KW-0325">Glycoprotein</keyword>
<feature type="transmembrane region" description="Helical" evidence="7">
    <location>
        <begin position="519"/>
        <end position="541"/>
    </location>
</feature>
<accession>A0A9P9AU77</accession>
<evidence type="ECO:0000256" key="2">
    <source>
        <dbReference type="ARBA" id="ARBA00022692"/>
    </source>
</evidence>
<feature type="transmembrane region" description="Helical" evidence="7">
    <location>
        <begin position="234"/>
        <end position="254"/>
    </location>
</feature>
<dbReference type="Proteomes" id="UP000777438">
    <property type="component" value="Unassembled WGS sequence"/>
</dbReference>
<gene>
    <name evidence="9" type="ORF">B0T10DRAFT_215868</name>
</gene>
<dbReference type="PROSITE" id="PS50850">
    <property type="entry name" value="MFS"/>
    <property type="match status" value="1"/>
</dbReference>
<dbReference type="GO" id="GO:0022857">
    <property type="term" value="F:transmembrane transporter activity"/>
    <property type="evidence" value="ECO:0007669"/>
    <property type="project" value="InterPro"/>
</dbReference>
<feature type="compositionally biased region" description="Acidic residues" evidence="6">
    <location>
        <begin position="573"/>
        <end position="582"/>
    </location>
</feature>
<dbReference type="Gene3D" id="1.20.1250.20">
    <property type="entry name" value="MFS general substrate transporter like domains"/>
    <property type="match status" value="1"/>
</dbReference>
<dbReference type="PANTHER" id="PTHR23507:SF40">
    <property type="entry name" value="TETRACYCLINE-EFFLUX TRANSPORTER"/>
    <property type="match status" value="1"/>
</dbReference>
<feature type="region of interest" description="Disordered" evidence="6">
    <location>
        <begin position="551"/>
        <end position="582"/>
    </location>
</feature>
<protein>
    <submittedName>
        <fullName evidence="9">Major facilitator superfamily domain-containing protein</fullName>
    </submittedName>
</protein>
<dbReference type="GO" id="GO:0016020">
    <property type="term" value="C:membrane"/>
    <property type="evidence" value="ECO:0007669"/>
    <property type="project" value="UniProtKB-SubCell"/>
</dbReference>
<feature type="transmembrane region" description="Helical" evidence="7">
    <location>
        <begin position="260"/>
        <end position="282"/>
    </location>
</feature>
<comment type="caution">
    <text evidence="9">The sequence shown here is derived from an EMBL/GenBank/DDBJ whole genome shotgun (WGS) entry which is preliminary data.</text>
</comment>
<evidence type="ECO:0000259" key="8">
    <source>
        <dbReference type="PROSITE" id="PS50850"/>
    </source>
</evidence>
<name>A0A9P9AU77_9HYPO</name>
<evidence type="ECO:0000313" key="9">
    <source>
        <dbReference type="EMBL" id="KAH6895419.1"/>
    </source>
</evidence>
<organism evidence="9 10">
    <name type="scientific">Thelonectria olida</name>
    <dbReference type="NCBI Taxonomy" id="1576542"/>
    <lineage>
        <taxon>Eukaryota</taxon>
        <taxon>Fungi</taxon>
        <taxon>Dikarya</taxon>
        <taxon>Ascomycota</taxon>
        <taxon>Pezizomycotina</taxon>
        <taxon>Sordariomycetes</taxon>
        <taxon>Hypocreomycetidae</taxon>
        <taxon>Hypocreales</taxon>
        <taxon>Nectriaceae</taxon>
        <taxon>Thelonectria</taxon>
    </lineage>
</organism>
<reference evidence="9 10" key="1">
    <citation type="journal article" date="2021" name="Nat. Commun.">
        <title>Genetic determinants of endophytism in the Arabidopsis root mycobiome.</title>
        <authorList>
            <person name="Mesny F."/>
            <person name="Miyauchi S."/>
            <person name="Thiergart T."/>
            <person name="Pickel B."/>
            <person name="Atanasova L."/>
            <person name="Karlsson M."/>
            <person name="Huettel B."/>
            <person name="Barry K.W."/>
            <person name="Haridas S."/>
            <person name="Chen C."/>
            <person name="Bauer D."/>
            <person name="Andreopoulos W."/>
            <person name="Pangilinan J."/>
            <person name="LaButti K."/>
            <person name="Riley R."/>
            <person name="Lipzen A."/>
            <person name="Clum A."/>
            <person name="Drula E."/>
            <person name="Henrissat B."/>
            <person name="Kohler A."/>
            <person name="Grigoriev I.V."/>
            <person name="Martin F.M."/>
            <person name="Hacquard S."/>
        </authorList>
    </citation>
    <scope>NUCLEOTIDE SEQUENCE [LARGE SCALE GENOMIC DNA]</scope>
    <source>
        <strain evidence="9 10">MPI-CAGE-CH-0241</strain>
    </source>
</reference>